<dbReference type="GO" id="GO:0019706">
    <property type="term" value="F:protein-cysteine S-palmitoyltransferase activity"/>
    <property type="evidence" value="ECO:0007669"/>
    <property type="project" value="UniProtKB-EC"/>
</dbReference>
<dbReference type="EMBL" id="JAINDJ010000007">
    <property type="protein sequence ID" value="KAG9442077.1"/>
    <property type="molecule type" value="Genomic_DNA"/>
</dbReference>
<keyword evidence="3 10" id="KW-0808">Transferase</keyword>
<dbReference type="InterPro" id="IPR001594">
    <property type="entry name" value="Palmitoyltrfase_DHHC"/>
</dbReference>
<dbReference type="Pfam" id="PF01529">
    <property type="entry name" value="DHHC"/>
    <property type="match status" value="1"/>
</dbReference>
<evidence type="ECO:0000256" key="5">
    <source>
        <dbReference type="ARBA" id="ARBA00022989"/>
    </source>
</evidence>
<dbReference type="InterPro" id="IPR039859">
    <property type="entry name" value="PFA4/ZDH16/20/ERF2-like"/>
</dbReference>
<feature type="transmembrane region" description="Helical" evidence="10">
    <location>
        <begin position="246"/>
        <end position="268"/>
    </location>
</feature>
<name>A0AAV7E3V3_ARIFI</name>
<comment type="caution">
    <text evidence="12">The sequence shown here is derived from an EMBL/GenBank/DDBJ whole genome shotgun (WGS) entry which is preliminary data.</text>
</comment>
<keyword evidence="13" id="KW-1185">Reference proteome</keyword>
<feature type="transmembrane region" description="Helical" evidence="10">
    <location>
        <begin position="37"/>
        <end position="57"/>
    </location>
</feature>
<keyword evidence="4 10" id="KW-0812">Transmembrane</keyword>
<evidence type="ECO:0000256" key="7">
    <source>
        <dbReference type="ARBA" id="ARBA00023139"/>
    </source>
</evidence>
<comment type="similarity">
    <text evidence="2 10">Belongs to the DHHC palmitoyltransferase family.</text>
</comment>
<organism evidence="12 13">
    <name type="scientific">Aristolochia fimbriata</name>
    <name type="common">White veined hardy Dutchman's pipe vine</name>
    <dbReference type="NCBI Taxonomy" id="158543"/>
    <lineage>
        <taxon>Eukaryota</taxon>
        <taxon>Viridiplantae</taxon>
        <taxon>Streptophyta</taxon>
        <taxon>Embryophyta</taxon>
        <taxon>Tracheophyta</taxon>
        <taxon>Spermatophyta</taxon>
        <taxon>Magnoliopsida</taxon>
        <taxon>Magnoliidae</taxon>
        <taxon>Piperales</taxon>
        <taxon>Aristolochiaceae</taxon>
        <taxon>Aristolochia</taxon>
    </lineage>
</organism>
<dbReference type="AlphaFoldDB" id="A0AAV7E3V3"/>
<protein>
    <recommendedName>
        <fullName evidence="10">S-acyltransferase</fullName>
        <ecNumber evidence="10">2.3.1.225</ecNumber>
    </recommendedName>
    <alternativeName>
        <fullName evidence="10">Palmitoyltransferase</fullName>
    </alternativeName>
</protein>
<keyword evidence="9 10" id="KW-0012">Acyltransferase</keyword>
<evidence type="ECO:0000256" key="8">
    <source>
        <dbReference type="ARBA" id="ARBA00023288"/>
    </source>
</evidence>
<dbReference type="GO" id="GO:0005794">
    <property type="term" value="C:Golgi apparatus"/>
    <property type="evidence" value="ECO:0007669"/>
    <property type="project" value="TreeGrafter"/>
</dbReference>
<evidence type="ECO:0000256" key="9">
    <source>
        <dbReference type="ARBA" id="ARBA00023315"/>
    </source>
</evidence>
<sequence>MTMSGLCRPAREACRDVCRRCLELFPCLADPGKRASLGLKVALVLLHMVFLAAFFLFDRVLIEKTRKEPWYTATYLVLFAATLIQYFVTSFSSPGYVIDAMRAWNESNAAAWETSRTSKQSASSKSQSLCPSMNSNLIGRNARGINSNAWVKFVMDACPPGSSSRIWTCTYCNIVQPPRSKHCHDCDKCVLQFDHHCVWLGTCIGQKNHCRFWWYILEETTLCMWTLILYITLLKLTPSKPWWKETIVILLLFVLSIAFIFLILLFIFHSYLALTNQTTYELVRRRRIQYLRGIPERVYPFSKGICTNIYNLCCARSNIYDIESFPSAEELEAKAKPYTCMDMISCRCC</sequence>
<evidence type="ECO:0000313" key="13">
    <source>
        <dbReference type="Proteomes" id="UP000825729"/>
    </source>
</evidence>
<evidence type="ECO:0000256" key="3">
    <source>
        <dbReference type="ARBA" id="ARBA00022679"/>
    </source>
</evidence>
<dbReference type="GO" id="GO:0006612">
    <property type="term" value="P:protein targeting to membrane"/>
    <property type="evidence" value="ECO:0007669"/>
    <property type="project" value="TreeGrafter"/>
</dbReference>
<dbReference type="PANTHER" id="PTHR22883:SF301">
    <property type="entry name" value="PALMITOYLTRANSFERASE ZDHHC12"/>
    <property type="match status" value="1"/>
</dbReference>
<comment type="catalytic activity">
    <reaction evidence="10">
        <text>L-cysteinyl-[protein] + hexadecanoyl-CoA = S-hexadecanoyl-L-cysteinyl-[protein] + CoA</text>
        <dbReference type="Rhea" id="RHEA:36683"/>
        <dbReference type="Rhea" id="RHEA-COMP:10131"/>
        <dbReference type="Rhea" id="RHEA-COMP:11032"/>
        <dbReference type="ChEBI" id="CHEBI:29950"/>
        <dbReference type="ChEBI" id="CHEBI:57287"/>
        <dbReference type="ChEBI" id="CHEBI:57379"/>
        <dbReference type="ChEBI" id="CHEBI:74151"/>
        <dbReference type="EC" id="2.3.1.225"/>
    </reaction>
</comment>
<keyword evidence="8" id="KW-0449">Lipoprotein</keyword>
<proteinExistence type="inferred from homology"/>
<evidence type="ECO:0000256" key="4">
    <source>
        <dbReference type="ARBA" id="ARBA00022692"/>
    </source>
</evidence>
<feature type="domain" description="Palmitoyltransferase DHHC" evidence="11">
    <location>
        <begin position="168"/>
        <end position="284"/>
    </location>
</feature>
<keyword evidence="7" id="KW-0564">Palmitate</keyword>
<comment type="domain">
    <text evidence="10">The DHHC domain is required for palmitoyltransferase activity.</text>
</comment>
<evidence type="ECO:0000256" key="6">
    <source>
        <dbReference type="ARBA" id="ARBA00023136"/>
    </source>
</evidence>
<dbReference type="Proteomes" id="UP000825729">
    <property type="component" value="Unassembled WGS sequence"/>
</dbReference>
<accession>A0AAV7E3V3</accession>
<evidence type="ECO:0000256" key="2">
    <source>
        <dbReference type="ARBA" id="ARBA00008574"/>
    </source>
</evidence>
<evidence type="ECO:0000256" key="10">
    <source>
        <dbReference type="RuleBase" id="RU079119"/>
    </source>
</evidence>
<evidence type="ECO:0000259" key="11">
    <source>
        <dbReference type="Pfam" id="PF01529"/>
    </source>
</evidence>
<dbReference type="EC" id="2.3.1.225" evidence="10"/>
<comment type="subcellular location">
    <subcellularLocation>
        <location evidence="1">Endomembrane system</location>
        <topology evidence="1">Multi-pass membrane protein</topology>
    </subcellularLocation>
</comment>
<dbReference type="PANTHER" id="PTHR22883">
    <property type="entry name" value="ZINC FINGER DHHC DOMAIN CONTAINING PROTEIN"/>
    <property type="match status" value="1"/>
</dbReference>
<keyword evidence="6 10" id="KW-0472">Membrane</keyword>
<gene>
    <name evidence="12" type="ORF">H6P81_017931</name>
</gene>
<reference evidence="12 13" key="1">
    <citation type="submission" date="2021-07" db="EMBL/GenBank/DDBJ databases">
        <title>The Aristolochia fimbriata genome: insights into angiosperm evolution, floral development and chemical biosynthesis.</title>
        <authorList>
            <person name="Jiao Y."/>
        </authorList>
    </citation>
    <scope>NUCLEOTIDE SEQUENCE [LARGE SCALE GENOMIC DNA]</scope>
    <source>
        <strain evidence="12">IBCAS-2021</strain>
        <tissue evidence="12">Leaf</tissue>
    </source>
</reference>
<feature type="transmembrane region" description="Helical" evidence="10">
    <location>
        <begin position="212"/>
        <end position="234"/>
    </location>
</feature>
<dbReference type="PROSITE" id="PS50216">
    <property type="entry name" value="DHHC"/>
    <property type="match status" value="1"/>
</dbReference>
<dbReference type="GO" id="GO:0005783">
    <property type="term" value="C:endoplasmic reticulum"/>
    <property type="evidence" value="ECO:0007669"/>
    <property type="project" value="TreeGrafter"/>
</dbReference>
<keyword evidence="5 10" id="KW-1133">Transmembrane helix</keyword>
<feature type="transmembrane region" description="Helical" evidence="10">
    <location>
        <begin position="69"/>
        <end position="88"/>
    </location>
</feature>
<evidence type="ECO:0000256" key="1">
    <source>
        <dbReference type="ARBA" id="ARBA00004127"/>
    </source>
</evidence>
<evidence type="ECO:0000313" key="12">
    <source>
        <dbReference type="EMBL" id="KAG9442077.1"/>
    </source>
</evidence>